<evidence type="ECO:0000259" key="2">
    <source>
        <dbReference type="Pfam" id="PF00535"/>
    </source>
</evidence>
<gene>
    <name evidence="4" type="ORF">BUZ51_06810</name>
</gene>
<dbReference type="AlphaFoldDB" id="A0A974KXF4"/>
<protein>
    <submittedName>
        <fullName evidence="4">Glycosyl transferase</fullName>
    </submittedName>
</protein>
<evidence type="ECO:0000259" key="3">
    <source>
        <dbReference type="Pfam" id="PF19087"/>
    </source>
</evidence>
<feature type="domain" description="Glycosyltransferase 2-like" evidence="2">
    <location>
        <begin position="4"/>
        <end position="130"/>
    </location>
</feature>
<evidence type="ECO:0000313" key="5">
    <source>
        <dbReference type="Proteomes" id="UP000241540"/>
    </source>
</evidence>
<comment type="similarity">
    <text evidence="1">Belongs to the glycosyltransferase 2 family.</text>
</comment>
<dbReference type="Gene3D" id="3.90.550.10">
    <property type="entry name" value="Spore Coat Polysaccharide Biosynthesis Protein SpsA, Chain A"/>
    <property type="match status" value="1"/>
</dbReference>
<dbReference type="InterPro" id="IPR029044">
    <property type="entry name" value="Nucleotide-diphossugar_trans"/>
</dbReference>
<dbReference type="PANTHER" id="PTHR22916:SF3">
    <property type="entry name" value="UDP-GLCNAC:BETAGAL BETA-1,3-N-ACETYLGLUCOSAMINYLTRANSFERASE-LIKE PROTEIN 1"/>
    <property type="match status" value="1"/>
</dbReference>
<evidence type="ECO:0000256" key="1">
    <source>
        <dbReference type="ARBA" id="ARBA00006739"/>
    </source>
</evidence>
<dbReference type="SUPFAM" id="SSF53448">
    <property type="entry name" value="Nucleotide-diphospho-sugar transferases"/>
    <property type="match status" value="1"/>
</dbReference>
<sequence length="697" mass="82022">MKLSFIVSLFNKEQFIDRCINSFLSMTLEKSEFEVIFVDDCSTDCSVNIVKQYQRKFDFIHLYSTNENSGSPAEPRNMGIKKARGEYIAIIDADDWIDGKGFSHLIEQMILNNSDIGFGKSFKHTSKRTYQIARFSSFKTANHLIPYEIKNIFRALGPPGKVFKKSLVEDNYIKFKEFKYGEDKLFFAELIAKARSASMINETIYHVDRYPHNNSLVKQTNIISRVPLNLNILEELCKLDINITAKTYILERMIEADFLKGLLIRKEFIESNEQSYLIHYIDKVQDILKKYDFNMRSLIKEPMLKNVYNLYIKKDIVSLSQYIKYLLSNKKKLIVNNQIELPNTSGIEVSYPLYINFYPIYNGTIQVNGKNYTTIKMLKDLNTHISKVYIMEKANEENIKEIPFEIKKDMIFIDDSYLNLEASVFNILIYVNDFEAHLVYSSYPYMGANIMNRQEFKLEFKNPYFNKKNPIDINQYISTQLRYIKTHKKVPIYKDFNFSTNNIVDYVEKDTILESVYQATLVNGGSTFKIKDRGFILGLKENIIPVNEASSQYYYNLPKTKTFIIKHPFTINDKENKKFQYNEGELIFVNHIDIEDNIAYFILDKGNRKVAKRSYFAPFNKRNYDKYILDNETKSKITKSCYLYPDRNFKKQAIKKLKPKTKLKIDKVIFNDNSVPRFKTKEGYYLTTNKDFIEVLK</sequence>
<dbReference type="EMBL" id="PZHX01000011">
    <property type="protein sequence ID" value="PTK30697.1"/>
    <property type="molecule type" value="Genomic_DNA"/>
</dbReference>
<dbReference type="RefSeq" id="WP_107640260.1">
    <property type="nucleotide sequence ID" value="NZ_PZHX01000011.1"/>
</dbReference>
<proteinExistence type="inferred from homology"/>
<keyword evidence="4" id="KW-0808">Transferase</keyword>
<comment type="caution">
    <text evidence="4">The sequence shown here is derived from an EMBL/GenBank/DDBJ whole genome shotgun (WGS) entry which is preliminary data.</text>
</comment>
<dbReference type="InterPro" id="IPR001173">
    <property type="entry name" value="Glyco_trans_2-like"/>
</dbReference>
<dbReference type="Pfam" id="PF00535">
    <property type="entry name" value="Glycos_transf_2"/>
    <property type="match status" value="1"/>
</dbReference>
<evidence type="ECO:0000313" key="4">
    <source>
        <dbReference type="EMBL" id="PTK30697.1"/>
    </source>
</evidence>
<accession>A0A974KXF4</accession>
<feature type="domain" description="DUF5776" evidence="3">
    <location>
        <begin position="627"/>
        <end position="693"/>
    </location>
</feature>
<dbReference type="Proteomes" id="UP000241540">
    <property type="component" value="Unassembled WGS sequence"/>
</dbReference>
<organism evidence="4 5">
    <name type="scientific">Staphylococcus hominis</name>
    <dbReference type="NCBI Taxonomy" id="1290"/>
    <lineage>
        <taxon>Bacteria</taxon>
        <taxon>Bacillati</taxon>
        <taxon>Bacillota</taxon>
        <taxon>Bacilli</taxon>
        <taxon>Bacillales</taxon>
        <taxon>Staphylococcaceae</taxon>
        <taxon>Staphylococcus</taxon>
    </lineage>
</organism>
<dbReference type="Pfam" id="PF19087">
    <property type="entry name" value="DUF5776"/>
    <property type="match status" value="1"/>
</dbReference>
<name>A0A974KXF4_STAHO</name>
<dbReference type="CDD" id="cd00761">
    <property type="entry name" value="Glyco_tranf_GTA_type"/>
    <property type="match status" value="1"/>
</dbReference>
<dbReference type="InterPro" id="IPR044081">
    <property type="entry name" value="DUF5776"/>
</dbReference>
<dbReference type="GO" id="GO:0016758">
    <property type="term" value="F:hexosyltransferase activity"/>
    <property type="evidence" value="ECO:0007669"/>
    <property type="project" value="UniProtKB-ARBA"/>
</dbReference>
<dbReference type="PANTHER" id="PTHR22916">
    <property type="entry name" value="GLYCOSYLTRANSFERASE"/>
    <property type="match status" value="1"/>
</dbReference>
<reference evidence="4 5" key="1">
    <citation type="journal article" date="2016" name="Front. Microbiol.">
        <title>Comprehensive Phylogenetic Analysis of Bovine Non-aureus Staphylococci Species Based on Whole-Genome Sequencing.</title>
        <authorList>
            <person name="Naushad S."/>
            <person name="Barkema H.W."/>
            <person name="Luby C."/>
            <person name="Condas L.A."/>
            <person name="Nobrega D.B."/>
            <person name="Carson D.A."/>
            <person name="De Buck J."/>
        </authorList>
    </citation>
    <scope>NUCLEOTIDE SEQUENCE [LARGE SCALE GENOMIC DNA]</scope>
    <source>
        <strain evidence="4 5">SNUC 5336</strain>
    </source>
</reference>